<reference evidence="10" key="2">
    <citation type="submission" date="2020-01" db="EMBL/GenBank/DDBJ databases">
        <authorList>
            <person name="Hornung B."/>
        </authorList>
    </citation>
    <scope>NUCLEOTIDE SEQUENCE</scope>
    <source>
        <strain evidence="10">PacBioINE</strain>
    </source>
</reference>
<dbReference type="GO" id="GO:0019301">
    <property type="term" value="P:rhamnose catabolic process"/>
    <property type="evidence" value="ECO:0007669"/>
    <property type="project" value="InterPro"/>
</dbReference>
<dbReference type="GO" id="GO:0005524">
    <property type="term" value="F:ATP binding"/>
    <property type="evidence" value="ECO:0007669"/>
    <property type="project" value="UniProtKB-KW"/>
</dbReference>
<evidence type="ECO:0000256" key="2">
    <source>
        <dbReference type="ARBA" id="ARBA00022679"/>
    </source>
</evidence>
<keyword evidence="12" id="KW-1185">Reference proteome</keyword>
<dbReference type="EC" id="2.7.1.5" evidence="11"/>
<dbReference type="PANTHER" id="PTHR10196:SF93">
    <property type="entry name" value="L-RHAMNULOKINASE"/>
    <property type="match status" value="1"/>
</dbReference>
<reference evidence="11" key="1">
    <citation type="submission" date="2014-11" db="EMBL/GenBank/DDBJ databases">
        <authorList>
            <person name="Hornung B.V."/>
        </authorList>
    </citation>
    <scope>NUCLEOTIDE SEQUENCE</scope>
    <source>
        <strain evidence="11">INE</strain>
    </source>
</reference>
<evidence type="ECO:0000256" key="6">
    <source>
        <dbReference type="ARBA" id="ARBA00023157"/>
    </source>
</evidence>
<evidence type="ECO:0000256" key="7">
    <source>
        <dbReference type="ARBA" id="ARBA00023308"/>
    </source>
</evidence>
<dbReference type="Pfam" id="PF00370">
    <property type="entry name" value="FGGY_N"/>
    <property type="match status" value="1"/>
</dbReference>
<dbReference type="RefSeq" id="WP_240984866.1">
    <property type="nucleotide sequence ID" value="NZ_CDGJ01000095.1"/>
</dbReference>
<dbReference type="EMBL" id="LR746496">
    <property type="protein sequence ID" value="CAA7601316.1"/>
    <property type="molecule type" value="Genomic_DNA"/>
</dbReference>
<keyword evidence="7" id="KW-0684">Rhamnose metabolism</keyword>
<evidence type="ECO:0000313" key="11">
    <source>
        <dbReference type="EMBL" id="CEJ08774.1"/>
    </source>
</evidence>
<dbReference type="GO" id="GO:0006071">
    <property type="term" value="P:glycerol metabolic process"/>
    <property type="evidence" value="ECO:0007669"/>
    <property type="project" value="TreeGrafter"/>
</dbReference>
<dbReference type="Proteomes" id="UP000836597">
    <property type="component" value="Chromosome"/>
</dbReference>
<protein>
    <submittedName>
        <fullName evidence="10">Carbohydrate kinase, FGGY, N-terminal</fullName>
        <ecNumber evidence="10">2.7.1.-</ecNumber>
    </submittedName>
    <submittedName>
        <fullName evidence="11">Rhamnulokinase</fullName>
        <ecNumber evidence="11">2.7.1.5</ecNumber>
    </submittedName>
</protein>
<evidence type="ECO:0000256" key="4">
    <source>
        <dbReference type="ARBA" id="ARBA00022777"/>
    </source>
</evidence>
<evidence type="ECO:0000256" key="1">
    <source>
        <dbReference type="ARBA" id="ARBA00009156"/>
    </source>
</evidence>
<keyword evidence="5" id="KW-0067">ATP-binding</keyword>
<dbReference type="InterPro" id="IPR018485">
    <property type="entry name" value="FGGY_C"/>
</dbReference>
<dbReference type="InterPro" id="IPR013449">
    <property type="entry name" value="Rhamnulokinase"/>
</dbReference>
<keyword evidence="2 10" id="KW-0808">Transferase</keyword>
<dbReference type="GO" id="GO:0004370">
    <property type="term" value="F:glycerol kinase activity"/>
    <property type="evidence" value="ECO:0007669"/>
    <property type="project" value="TreeGrafter"/>
</dbReference>
<keyword evidence="4 10" id="KW-0418">Kinase</keyword>
<feature type="domain" description="Carbohydrate kinase FGGY C-terminal" evidence="9">
    <location>
        <begin position="256"/>
        <end position="447"/>
    </location>
</feature>
<dbReference type="EC" id="2.7.1.-" evidence="10"/>
<evidence type="ECO:0000313" key="10">
    <source>
        <dbReference type="EMBL" id="CAA7601316.1"/>
    </source>
</evidence>
<dbReference type="GO" id="GO:0005829">
    <property type="term" value="C:cytosol"/>
    <property type="evidence" value="ECO:0007669"/>
    <property type="project" value="TreeGrafter"/>
</dbReference>
<dbReference type="AlphaFoldDB" id="A0A8S0XBJ7"/>
<organism evidence="10">
    <name type="scientific">Acididesulfobacillus acetoxydans</name>
    <dbReference type="NCBI Taxonomy" id="1561005"/>
    <lineage>
        <taxon>Bacteria</taxon>
        <taxon>Bacillati</taxon>
        <taxon>Bacillota</taxon>
        <taxon>Clostridia</taxon>
        <taxon>Eubacteriales</taxon>
        <taxon>Peptococcaceae</taxon>
        <taxon>Acididesulfobacillus</taxon>
    </lineage>
</organism>
<name>A0A8S0XBJ7_9FIRM</name>
<dbReference type="Proteomes" id="UP001071230">
    <property type="component" value="Unassembled WGS sequence"/>
</dbReference>
<evidence type="ECO:0000259" key="9">
    <source>
        <dbReference type="Pfam" id="PF02782"/>
    </source>
</evidence>
<proteinExistence type="inferred from homology"/>
<dbReference type="InterPro" id="IPR018484">
    <property type="entry name" value="FGGY_N"/>
</dbReference>
<gene>
    <name evidence="10" type="ORF">DEACI_1982</name>
    <name evidence="11" type="ORF">DEACI_3254</name>
</gene>
<dbReference type="CDD" id="cd07771">
    <property type="entry name" value="ASKHA_NBD_FGGY_RhaB-like"/>
    <property type="match status" value="1"/>
</dbReference>
<dbReference type="Pfam" id="PF02782">
    <property type="entry name" value="FGGY_C"/>
    <property type="match status" value="1"/>
</dbReference>
<comment type="similarity">
    <text evidence="1">Belongs to the FGGY kinase family.</text>
</comment>
<dbReference type="InterPro" id="IPR043129">
    <property type="entry name" value="ATPase_NBD"/>
</dbReference>
<evidence type="ECO:0000313" key="12">
    <source>
        <dbReference type="Proteomes" id="UP001071230"/>
    </source>
</evidence>
<dbReference type="EMBL" id="CDGJ01000095">
    <property type="protein sequence ID" value="CEJ08774.1"/>
    <property type="molecule type" value="Genomic_DNA"/>
</dbReference>
<keyword evidence="6" id="KW-1015">Disulfide bond</keyword>
<dbReference type="KEGG" id="aacx:DEACI_1982"/>
<dbReference type="PANTHER" id="PTHR10196">
    <property type="entry name" value="SUGAR KINASE"/>
    <property type="match status" value="1"/>
</dbReference>
<sequence length="494" mass="54406">MPKWRGMAADLGASNGRTVLGEYDGAKVSLAEVSRFSNVPINLGGTLYWNFLGLFREVVAGLSKSSSQGKPPVSLGIDSWAVDFGLLDASGELMQNPRHYRDHHNEGMMQEVFARIPGAIVYERTGIQLMQINTLYQLMFLRLYRPALLQGAKVLLLFPDLMIYFLTGVKIAEFTNATTTQLFNPYLGTWDQELMSKLDLPRQIFAPIVSPFQVIGPLRPDIVSANRTEKLSVVTVGEHDTASAVFAIPYEAENYAYISSGTWSLVGTVSEKPLITELTAKYNFTNEGGVNGNYRVLKNVMGLWLLQEVLRRLDQAGQSFSYSDLSALALKAQAFECVIDPDGSDFLAPVNMIEAIQAYCLRTHQSKPSNPGAISRVIFESLALKYRFVIEKLEQVTGRSLEVIHIVGGGVHNELLCQMTADATHKPVLAGPAEATIIGNICAQLIAVKELGPAEVPLLVRNSFPPQVYTPQKDRSAWDQAYLKLLSLMGERGA</sequence>
<dbReference type="SUPFAM" id="SSF53067">
    <property type="entry name" value="Actin-like ATPase domain"/>
    <property type="match status" value="2"/>
</dbReference>
<evidence type="ECO:0000256" key="5">
    <source>
        <dbReference type="ARBA" id="ARBA00022840"/>
    </source>
</evidence>
<evidence type="ECO:0000259" key="8">
    <source>
        <dbReference type="Pfam" id="PF00370"/>
    </source>
</evidence>
<feature type="domain" description="Carbohydrate kinase FGGY N-terminal" evidence="8">
    <location>
        <begin position="8"/>
        <end position="246"/>
    </location>
</feature>
<accession>A0A8S0XBJ7</accession>
<dbReference type="GO" id="GO:0008993">
    <property type="term" value="F:rhamnulokinase activity"/>
    <property type="evidence" value="ECO:0007669"/>
    <property type="project" value="UniProtKB-EC"/>
</dbReference>
<evidence type="ECO:0000256" key="3">
    <source>
        <dbReference type="ARBA" id="ARBA00022741"/>
    </source>
</evidence>
<keyword evidence="3" id="KW-0547">Nucleotide-binding</keyword>
<dbReference type="Gene3D" id="3.30.420.40">
    <property type="match status" value="2"/>
</dbReference>